<accession>A0A2P6NQ71</accession>
<sequence>MLSWMTLRWSVGPNELAQISRSIALFTVRGCAKPKHRLLLEFGQKHQKYVLGTLPLAETAHNQSASHHFRSMGAEIDTEDNNITIVAEPFSQAPQSDPYCVDDAPPPKEEPISILEVVEEIAESRWCGLWQFHCHYWALALFCLLYIAIVGFVLIGVYAEVKKSWEQRQTVCYSELVNSTCYLNQFVAPPALQYTSFYWVAHPVSQPNNTVHLYPDCRYLIKENYSGTPSQMYGLSLIANTTAPCFIPKDALSSHNSTYNGDGTLSYKVWESNTGKIGLGVSIGLAVGCLICFGVCWIASSAISKEFKDDCYVKRKDEAGFDRVCLYPTSVYCSLNPVHCLLNLLPVAFLVKIVINICIVIILAVVIIIYALPSNTRNGRYY</sequence>
<dbReference type="EMBL" id="MDYQ01000035">
    <property type="protein sequence ID" value="PRP86100.1"/>
    <property type="molecule type" value="Genomic_DNA"/>
</dbReference>
<evidence type="ECO:0000313" key="3">
    <source>
        <dbReference type="Proteomes" id="UP000241769"/>
    </source>
</evidence>
<feature type="transmembrane region" description="Helical" evidence="1">
    <location>
        <begin position="136"/>
        <end position="159"/>
    </location>
</feature>
<evidence type="ECO:0000256" key="1">
    <source>
        <dbReference type="SAM" id="Phobius"/>
    </source>
</evidence>
<keyword evidence="1" id="KW-0472">Membrane</keyword>
<dbReference type="InParanoid" id="A0A2P6NQ71"/>
<protein>
    <submittedName>
        <fullName evidence="2">Uncharacterized protein</fullName>
    </submittedName>
</protein>
<proteinExistence type="predicted"/>
<dbReference type="AlphaFoldDB" id="A0A2P6NQ71"/>
<feature type="transmembrane region" description="Helical" evidence="1">
    <location>
        <begin position="344"/>
        <end position="372"/>
    </location>
</feature>
<feature type="transmembrane region" description="Helical" evidence="1">
    <location>
        <begin position="277"/>
        <end position="300"/>
    </location>
</feature>
<evidence type="ECO:0000313" key="2">
    <source>
        <dbReference type="EMBL" id="PRP86100.1"/>
    </source>
</evidence>
<reference evidence="2 3" key="1">
    <citation type="journal article" date="2018" name="Genome Biol. Evol.">
        <title>Multiple Roots of Fruiting Body Formation in Amoebozoa.</title>
        <authorList>
            <person name="Hillmann F."/>
            <person name="Forbes G."/>
            <person name="Novohradska S."/>
            <person name="Ferling I."/>
            <person name="Riege K."/>
            <person name="Groth M."/>
            <person name="Westermann M."/>
            <person name="Marz M."/>
            <person name="Spaller T."/>
            <person name="Winckler T."/>
            <person name="Schaap P."/>
            <person name="Glockner G."/>
        </authorList>
    </citation>
    <scope>NUCLEOTIDE SEQUENCE [LARGE SCALE GENOMIC DNA]</scope>
    <source>
        <strain evidence="2 3">Jena</strain>
    </source>
</reference>
<dbReference type="Proteomes" id="UP000241769">
    <property type="component" value="Unassembled WGS sequence"/>
</dbReference>
<keyword evidence="3" id="KW-1185">Reference proteome</keyword>
<keyword evidence="1" id="KW-1133">Transmembrane helix</keyword>
<keyword evidence="1" id="KW-0812">Transmembrane</keyword>
<organism evidence="2 3">
    <name type="scientific">Planoprotostelium fungivorum</name>
    <dbReference type="NCBI Taxonomy" id="1890364"/>
    <lineage>
        <taxon>Eukaryota</taxon>
        <taxon>Amoebozoa</taxon>
        <taxon>Evosea</taxon>
        <taxon>Variosea</taxon>
        <taxon>Cavosteliida</taxon>
        <taxon>Cavosteliaceae</taxon>
        <taxon>Planoprotostelium</taxon>
    </lineage>
</organism>
<gene>
    <name evidence="2" type="ORF">PROFUN_03087</name>
</gene>
<name>A0A2P6NQ71_9EUKA</name>
<comment type="caution">
    <text evidence="2">The sequence shown here is derived from an EMBL/GenBank/DDBJ whole genome shotgun (WGS) entry which is preliminary data.</text>
</comment>